<dbReference type="EMBL" id="JAAIJR010000008">
    <property type="protein sequence ID" value="NEX19336.1"/>
    <property type="molecule type" value="Genomic_DNA"/>
</dbReference>
<reference evidence="3" key="1">
    <citation type="journal article" date="2020" name="Microbiol. Resour. Announc.">
        <title>Draft Genome Sequences of Thiorhodococcus mannitoliphagus and Thiorhodococcus minor, Purple Sulfur Photosynthetic Bacteria in the Gammaproteobacterial Family Chromatiaceae.</title>
        <authorList>
            <person name="Aviles F.A."/>
            <person name="Meyer T.E."/>
            <person name="Kyndt J.A."/>
        </authorList>
    </citation>
    <scope>NUCLEOTIDE SEQUENCE [LARGE SCALE GENOMIC DNA]</scope>
    <source>
        <strain evidence="3">DSM 18266</strain>
    </source>
</reference>
<dbReference type="Proteomes" id="UP000471640">
    <property type="component" value="Unassembled WGS sequence"/>
</dbReference>
<feature type="transmembrane region" description="Helical" evidence="1">
    <location>
        <begin position="202"/>
        <end position="222"/>
    </location>
</feature>
<sequence length="389" mass="42506">MKRLGVLLVAALAGWVVTFLALWLYQVGSGHSVSSAWVVAGSDLRVIVGTGRKIPGSLAITALGPRGIAMAQAPVQPFDARTYSDLSLSVDGLAEGQTLQFVWSTAASPRQPRYLDLPLLNARDQGIELAKAPEWQGRIIAVGLILRGRLDQPVSLHELRLTPAGVTPLTTLQDLRANWVGTADWSGRSPNFNRGGPVESRLPLVPIVALWVLLSGLIYFAINAARHGSRALSPYLILCCLGWAALETRWQAELFHRLQRAEDSFAGLSEVERQRAAPDGKLFELVEQIRSSLPGDSDRVFIVTSDPNAAMVGRARYHLLPQNTSLGLQALPSESEARPGDFVLMLNPAKNVSFDREKRLLVSRNHQLPVALIRSWRGAGELFRVEEGE</sequence>
<keyword evidence="1" id="KW-0812">Transmembrane</keyword>
<dbReference type="RefSeq" id="WP_164652239.1">
    <property type="nucleotide sequence ID" value="NZ_JAAIJR010000008.1"/>
</dbReference>
<name>A0A6P1DRM9_9GAMM</name>
<accession>A0A6P1DRM9</accession>
<keyword evidence="1" id="KW-1133">Transmembrane helix</keyword>
<evidence type="ECO:0000313" key="3">
    <source>
        <dbReference type="Proteomes" id="UP000471640"/>
    </source>
</evidence>
<protein>
    <submittedName>
        <fullName evidence="2">Uncharacterized protein</fullName>
    </submittedName>
</protein>
<gene>
    <name evidence="2" type="ORF">G3480_03240</name>
</gene>
<dbReference type="AlphaFoldDB" id="A0A6P1DRM9"/>
<proteinExistence type="predicted"/>
<evidence type="ECO:0000256" key="1">
    <source>
        <dbReference type="SAM" id="Phobius"/>
    </source>
</evidence>
<keyword evidence="3" id="KW-1185">Reference proteome</keyword>
<keyword evidence="1" id="KW-0472">Membrane</keyword>
<comment type="caution">
    <text evidence="2">The sequence shown here is derived from an EMBL/GenBank/DDBJ whole genome shotgun (WGS) entry which is preliminary data.</text>
</comment>
<evidence type="ECO:0000313" key="2">
    <source>
        <dbReference type="EMBL" id="NEX19336.1"/>
    </source>
</evidence>
<reference evidence="2 3" key="2">
    <citation type="submission" date="2020-02" db="EMBL/GenBank/DDBJ databases">
        <title>Genome sequences of Thiorhodococcus mannitoliphagus and Thiorhodococcus minor, purple sulfur photosynthetic bacteria in the gammaproteobacterial family, Chromatiaceae.</title>
        <authorList>
            <person name="Aviles F.A."/>
            <person name="Meyer T.E."/>
            <person name="Kyndt J.A."/>
        </authorList>
    </citation>
    <scope>NUCLEOTIDE SEQUENCE [LARGE SCALE GENOMIC DNA]</scope>
    <source>
        <strain evidence="2 3">DSM 18266</strain>
    </source>
</reference>
<organism evidence="2 3">
    <name type="scientific">Thiorhodococcus mannitoliphagus</name>
    <dbReference type="NCBI Taxonomy" id="329406"/>
    <lineage>
        <taxon>Bacteria</taxon>
        <taxon>Pseudomonadati</taxon>
        <taxon>Pseudomonadota</taxon>
        <taxon>Gammaproteobacteria</taxon>
        <taxon>Chromatiales</taxon>
        <taxon>Chromatiaceae</taxon>
        <taxon>Thiorhodococcus</taxon>
    </lineage>
</organism>